<dbReference type="GO" id="GO:0015074">
    <property type="term" value="P:DNA integration"/>
    <property type="evidence" value="ECO:0007669"/>
    <property type="project" value="UniProtKB-KW"/>
</dbReference>
<name>A0ABD5LWD0_9EURY</name>
<organism evidence="8 9">
    <name type="scientific">Halorubrum miltondacostae</name>
    <dbReference type="NCBI Taxonomy" id="3076378"/>
    <lineage>
        <taxon>Archaea</taxon>
        <taxon>Methanobacteriati</taxon>
        <taxon>Methanobacteriota</taxon>
        <taxon>Stenosarchaea group</taxon>
        <taxon>Halobacteria</taxon>
        <taxon>Halobacteriales</taxon>
        <taxon>Haloferacaceae</taxon>
        <taxon>Halorubrum</taxon>
    </lineage>
</organism>
<keyword evidence="1" id="KW-0229">DNA integration</keyword>
<dbReference type="InterPro" id="IPR002104">
    <property type="entry name" value="Integrase_catalytic"/>
</dbReference>
<dbReference type="GO" id="GO:0006310">
    <property type="term" value="P:DNA recombination"/>
    <property type="evidence" value="ECO:0007669"/>
    <property type="project" value="UniProtKB-KW"/>
</dbReference>
<feature type="region of interest" description="Disordered" evidence="5">
    <location>
        <begin position="1"/>
        <end position="47"/>
    </location>
</feature>
<feature type="domain" description="Tyr recombinase" evidence="6">
    <location>
        <begin position="182"/>
        <end position="385"/>
    </location>
</feature>
<reference evidence="8 9" key="1">
    <citation type="submission" date="2024-06" db="EMBL/GenBank/DDBJ databases">
        <title>Halorubrum miltondacostae sp. nov., a potential PHA producer isolated from an inland solar saltern in Rio Maior, Portugal.</title>
        <authorList>
            <person name="Albuquerque L."/>
            <person name="Viver T."/>
            <person name="Barroso C."/>
            <person name="Claudino R."/>
            <person name="Galvan M."/>
            <person name="Simoes G."/>
            <person name="Lobo Da Cunha A."/>
            <person name="Egas C."/>
        </authorList>
    </citation>
    <scope>NUCLEOTIDE SEQUENCE [LARGE SCALE GENOMIC DNA]</scope>
    <source>
        <strain evidence="8 9">RMP-11</strain>
    </source>
</reference>
<dbReference type="Pfam" id="PF00589">
    <property type="entry name" value="Phage_integrase"/>
    <property type="match status" value="1"/>
</dbReference>
<gene>
    <name evidence="8" type="ORF">ABNG04_00265</name>
</gene>
<dbReference type="InterPro" id="IPR044068">
    <property type="entry name" value="CB"/>
</dbReference>
<dbReference type="InterPro" id="IPR011010">
    <property type="entry name" value="DNA_brk_join_enz"/>
</dbReference>
<dbReference type="GO" id="GO:0003677">
    <property type="term" value="F:DNA binding"/>
    <property type="evidence" value="ECO:0007669"/>
    <property type="project" value="UniProtKB-UniRule"/>
</dbReference>
<evidence type="ECO:0000256" key="2">
    <source>
        <dbReference type="ARBA" id="ARBA00023125"/>
    </source>
</evidence>
<feature type="domain" description="Core-binding (CB)" evidence="7">
    <location>
        <begin position="75"/>
        <end position="154"/>
    </location>
</feature>
<feature type="compositionally biased region" description="Basic and acidic residues" evidence="5">
    <location>
        <begin position="1"/>
        <end position="16"/>
    </location>
</feature>
<feature type="compositionally biased region" description="Basic and acidic residues" evidence="5">
    <location>
        <begin position="24"/>
        <end position="44"/>
    </location>
</feature>
<sequence>MSKENKKLEDFIKKDNQPPVETAGDSKKSGGGSEESHNKNKDTNEYENSSTICDCYHKIRREYQEELRHRGITPPECGHCIEYLCKGVSAGTASTYNGPLRMFIEYLHEQGVCISSTEYIHVRDFFESQNERQLAESTLGVYKSSIKGVLTRYEAENEQFPVVSWKVANNIDPSNYGGNTTFEREPLSDKEIELLLRAANDFRNKIMMLTGIETGARDEATRSIKISDVKLEESIIELKNTKYGRKYTLPLTDGLTALLEHWIEDIRSSYIQGEDNQYLFPSRHGGKMSDGTYREIVDTAAEKAGIQEEVAKIQLSEGQKEVLNTDKDYRVKKRVDIHTLRHTFSRLLKENDISKDVRTYALDHTPDVTDGYGTDEEASRKEIRDKFEGVDVSRL</sequence>
<dbReference type="InterPro" id="IPR010998">
    <property type="entry name" value="Integrase_recombinase_N"/>
</dbReference>
<protein>
    <submittedName>
        <fullName evidence="8">Tyrosine-type recombinase/integrase</fullName>
    </submittedName>
</protein>
<dbReference type="Pfam" id="PF02899">
    <property type="entry name" value="Phage_int_SAM_1"/>
    <property type="match status" value="1"/>
</dbReference>
<dbReference type="InterPro" id="IPR013762">
    <property type="entry name" value="Integrase-like_cat_sf"/>
</dbReference>
<dbReference type="AlphaFoldDB" id="A0ABD5LWD0"/>
<evidence type="ECO:0000256" key="5">
    <source>
        <dbReference type="SAM" id="MobiDB-lite"/>
    </source>
</evidence>
<keyword evidence="3" id="KW-0233">DNA recombination</keyword>
<dbReference type="Gene3D" id="1.10.443.10">
    <property type="entry name" value="Intergrase catalytic core"/>
    <property type="match status" value="1"/>
</dbReference>
<evidence type="ECO:0000313" key="8">
    <source>
        <dbReference type="EMBL" id="MEZ3162321.1"/>
    </source>
</evidence>
<dbReference type="PROSITE" id="PS51898">
    <property type="entry name" value="TYR_RECOMBINASE"/>
    <property type="match status" value="1"/>
</dbReference>
<dbReference type="InterPro" id="IPR004107">
    <property type="entry name" value="Integrase_SAM-like_N"/>
</dbReference>
<dbReference type="InterPro" id="IPR050090">
    <property type="entry name" value="Tyrosine_recombinase_XerCD"/>
</dbReference>
<dbReference type="Gene3D" id="1.10.150.130">
    <property type="match status" value="1"/>
</dbReference>
<keyword evidence="2 4" id="KW-0238">DNA-binding</keyword>
<evidence type="ECO:0000259" key="6">
    <source>
        <dbReference type="PROSITE" id="PS51898"/>
    </source>
</evidence>
<evidence type="ECO:0000256" key="4">
    <source>
        <dbReference type="PROSITE-ProRule" id="PRU01248"/>
    </source>
</evidence>
<comment type="caution">
    <text evidence="8">The sequence shown here is derived from an EMBL/GenBank/DDBJ whole genome shotgun (WGS) entry which is preliminary data.</text>
</comment>
<dbReference type="PROSITE" id="PS51900">
    <property type="entry name" value="CB"/>
    <property type="match status" value="1"/>
</dbReference>
<evidence type="ECO:0000256" key="1">
    <source>
        <dbReference type="ARBA" id="ARBA00022908"/>
    </source>
</evidence>
<dbReference type="RefSeq" id="WP_371159016.1">
    <property type="nucleotide sequence ID" value="NZ_JBEDNX010000006.1"/>
</dbReference>
<evidence type="ECO:0000313" key="9">
    <source>
        <dbReference type="Proteomes" id="UP001567572"/>
    </source>
</evidence>
<dbReference type="EMBL" id="JBEDNY010000001">
    <property type="protein sequence ID" value="MEZ3162321.1"/>
    <property type="molecule type" value="Genomic_DNA"/>
</dbReference>
<evidence type="ECO:0000259" key="7">
    <source>
        <dbReference type="PROSITE" id="PS51900"/>
    </source>
</evidence>
<dbReference type="Proteomes" id="UP001567572">
    <property type="component" value="Unassembled WGS sequence"/>
</dbReference>
<proteinExistence type="predicted"/>
<accession>A0ABD5LWD0</accession>
<dbReference type="PANTHER" id="PTHR30349">
    <property type="entry name" value="PHAGE INTEGRASE-RELATED"/>
    <property type="match status" value="1"/>
</dbReference>
<keyword evidence="9" id="KW-1185">Reference proteome</keyword>
<dbReference type="SUPFAM" id="SSF56349">
    <property type="entry name" value="DNA breaking-rejoining enzymes"/>
    <property type="match status" value="1"/>
</dbReference>
<evidence type="ECO:0000256" key="3">
    <source>
        <dbReference type="ARBA" id="ARBA00023172"/>
    </source>
</evidence>
<dbReference type="PANTHER" id="PTHR30349:SF41">
    <property type="entry name" value="INTEGRASE_RECOMBINASE PROTEIN MJ0367-RELATED"/>
    <property type="match status" value="1"/>
</dbReference>